<dbReference type="RefSeq" id="WP_281818068.1">
    <property type="nucleotide sequence ID" value="NZ_BRLB01000015.1"/>
</dbReference>
<keyword evidence="1" id="KW-0732">Signal</keyword>
<dbReference type="EMBL" id="BRLB01000015">
    <property type="protein sequence ID" value="GKX31226.1"/>
    <property type="molecule type" value="Genomic_DNA"/>
</dbReference>
<gene>
    <name evidence="2" type="ORF">SH1V18_37060</name>
</gene>
<feature type="signal peptide" evidence="1">
    <location>
        <begin position="1"/>
        <end position="23"/>
    </location>
</feature>
<evidence type="ECO:0000313" key="3">
    <source>
        <dbReference type="Proteomes" id="UP001144256"/>
    </source>
</evidence>
<organism evidence="2 3">
    <name type="scientific">Vallitalea longa</name>
    <dbReference type="NCBI Taxonomy" id="2936439"/>
    <lineage>
        <taxon>Bacteria</taxon>
        <taxon>Bacillati</taxon>
        <taxon>Bacillota</taxon>
        <taxon>Clostridia</taxon>
        <taxon>Lachnospirales</taxon>
        <taxon>Vallitaleaceae</taxon>
        <taxon>Vallitalea</taxon>
    </lineage>
</organism>
<name>A0A9W5YEJ5_9FIRM</name>
<dbReference type="Proteomes" id="UP001144256">
    <property type="component" value="Unassembled WGS sequence"/>
</dbReference>
<feature type="chain" id="PRO_5040860259" evidence="1">
    <location>
        <begin position="24"/>
        <end position="313"/>
    </location>
</feature>
<protein>
    <submittedName>
        <fullName evidence="2">Uncharacterized protein</fullName>
    </submittedName>
</protein>
<proteinExistence type="predicted"/>
<dbReference type="AlphaFoldDB" id="A0A9W5YEJ5"/>
<reference evidence="2" key="1">
    <citation type="submission" date="2022-06" db="EMBL/GenBank/DDBJ databases">
        <title>Vallitalea longa sp. nov., an anaerobic bacterium isolated from marine sediment.</title>
        <authorList>
            <person name="Hirano S."/>
            <person name="Terahara T."/>
            <person name="Mori K."/>
            <person name="Hamada M."/>
            <person name="Matsumoto R."/>
            <person name="Kobayashi T."/>
        </authorList>
    </citation>
    <scope>NUCLEOTIDE SEQUENCE</scope>
    <source>
        <strain evidence="2">SH18-1</strain>
    </source>
</reference>
<comment type="caution">
    <text evidence="2">The sequence shown here is derived from an EMBL/GenBank/DDBJ whole genome shotgun (WGS) entry which is preliminary data.</text>
</comment>
<sequence>MKKFINIFMILLLVLLPVSSVNATTLDVTDSSIVELSHSYQSPPLYLIGPYPENSDIGYQEYNDGNGIYYVRVRETKLVKGPSDSDPVKHYKSFGTIYRTDGFTGRLDKSVSISDSVSTSTSDTWGVSISLGCKADIFSSSVTSNHSQTVTETVGHTVTKSYSEGYTYGFPLATAPAECTKAEMGIGFQYQTYRSLIDVKKLVPVEKYVKIVSSQYINECSICQYYQEHGGVMPKHRHNGFVGVRYELADGSVYCIEEDMVDILIKTGTIKNGKYRKTVNEWKRETIEGTVLLPTDVMVTTYYDKNGNVIPVN</sequence>
<evidence type="ECO:0000313" key="2">
    <source>
        <dbReference type="EMBL" id="GKX31226.1"/>
    </source>
</evidence>
<evidence type="ECO:0000256" key="1">
    <source>
        <dbReference type="SAM" id="SignalP"/>
    </source>
</evidence>
<keyword evidence="3" id="KW-1185">Reference proteome</keyword>
<accession>A0A9W5YEJ5</accession>